<evidence type="ECO:0000256" key="4">
    <source>
        <dbReference type="ARBA" id="ARBA00022630"/>
    </source>
</evidence>
<dbReference type="InterPro" id="IPR036188">
    <property type="entry name" value="FAD/NAD-bd_sf"/>
</dbReference>
<evidence type="ECO:0000256" key="7">
    <source>
        <dbReference type="ARBA" id="ARBA00023033"/>
    </source>
</evidence>
<dbReference type="InterPro" id="IPR051205">
    <property type="entry name" value="UbiH/COQ6_monooxygenase"/>
</dbReference>
<organism evidence="9 10">
    <name type="scientific">Psychrosphaera saromensis</name>
    <dbReference type="NCBI Taxonomy" id="716813"/>
    <lineage>
        <taxon>Bacteria</taxon>
        <taxon>Pseudomonadati</taxon>
        <taxon>Pseudomonadota</taxon>
        <taxon>Gammaproteobacteria</taxon>
        <taxon>Alteromonadales</taxon>
        <taxon>Pseudoalteromonadaceae</taxon>
        <taxon>Psychrosphaera</taxon>
    </lineage>
</organism>
<dbReference type="GO" id="GO:0008682">
    <property type="term" value="F:3-demethoxyubiquinol 3-hydroxylase activity"/>
    <property type="evidence" value="ECO:0007669"/>
    <property type="project" value="TreeGrafter"/>
</dbReference>
<dbReference type="GO" id="GO:0006744">
    <property type="term" value="P:ubiquinone biosynthetic process"/>
    <property type="evidence" value="ECO:0007669"/>
    <property type="project" value="UniProtKB-UniPathway"/>
</dbReference>
<dbReference type="Gene3D" id="3.50.50.60">
    <property type="entry name" value="FAD/NAD(P)-binding domain"/>
    <property type="match status" value="2"/>
</dbReference>
<dbReference type="PANTHER" id="PTHR43876">
    <property type="entry name" value="UBIQUINONE BIOSYNTHESIS MONOOXYGENASE COQ6, MITOCHONDRIAL"/>
    <property type="match status" value="1"/>
</dbReference>
<reference evidence="9 10" key="1">
    <citation type="submission" date="2016-12" db="EMBL/GenBank/DDBJ databases">
        <title>Diversity of luminous bacteria.</title>
        <authorList>
            <person name="Yoshizawa S."/>
            <person name="Kogure K."/>
        </authorList>
    </citation>
    <scope>NUCLEOTIDE SEQUENCE [LARGE SCALE GENOMIC DNA]</scope>
    <source>
        <strain evidence="9 10">SA4-48</strain>
    </source>
</reference>
<dbReference type="PANTHER" id="PTHR43876:SF10">
    <property type="entry name" value="3-DEMETHOXYUBIQUINOL 3-HYDROXYLASE"/>
    <property type="match status" value="1"/>
</dbReference>
<dbReference type="AlphaFoldDB" id="A0A2S7UWW7"/>
<evidence type="ECO:0000256" key="5">
    <source>
        <dbReference type="ARBA" id="ARBA00022827"/>
    </source>
</evidence>
<dbReference type="Pfam" id="PF01494">
    <property type="entry name" value="FAD_binding_3"/>
    <property type="match status" value="1"/>
</dbReference>
<evidence type="ECO:0000256" key="2">
    <source>
        <dbReference type="ARBA" id="ARBA00004749"/>
    </source>
</evidence>
<dbReference type="Proteomes" id="UP000239007">
    <property type="component" value="Unassembled WGS sequence"/>
</dbReference>
<dbReference type="EMBL" id="MSCH01000003">
    <property type="protein sequence ID" value="PQJ54443.1"/>
    <property type="molecule type" value="Genomic_DNA"/>
</dbReference>
<evidence type="ECO:0000256" key="6">
    <source>
        <dbReference type="ARBA" id="ARBA00023002"/>
    </source>
</evidence>
<comment type="cofactor">
    <cofactor evidence="1">
        <name>FAD</name>
        <dbReference type="ChEBI" id="CHEBI:57692"/>
    </cofactor>
</comment>
<dbReference type="OrthoDB" id="9769565at2"/>
<accession>A0A2S7UWW7</accession>
<dbReference type="RefSeq" id="WP_105052961.1">
    <property type="nucleotide sequence ID" value="NZ_BMYG01000001.1"/>
</dbReference>
<keyword evidence="10" id="KW-1185">Reference proteome</keyword>
<evidence type="ECO:0000313" key="9">
    <source>
        <dbReference type="EMBL" id="PQJ54443.1"/>
    </source>
</evidence>
<comment type="caution">
    <text evidence="9">The sequence shown here is derived from an EMBL/GenBank/DDBJ whole genome shotgun (WGS) entry which is preliminary data.</text>
</comment>
<dbReference type="GO" id="GO:0071949">
    <property type="term" value="F:FAD binding"/>
    <property type="evidence" value="ECO:0007669"/>
    <property type="project" value="InterPro"/>
</dbReference>
<dbReference type="SUPFAM" id="SSF51905">
    <property type="entry name" value="FAD/NAD(P)-binding domain"/>
    <property type="match status" value="1"/>
</dbReference>
<evidence type="ECO:0000313" key="10">
    <source>
        <dbReference type="Proteomes" id="UP000239007"/>
    </source>
</evidence>
<protein>
    <recommendedName>
        <fullName evidence="8">FAD-binding domain-containing protein</fullName>
    </recommendedName>
</protein>
<keyword evidence="4" id="KW-0285">Flavoprotein</keyword>
<keyword evidence="5" id="KW-0274">FAD</keyword>
<proteinExistence type="inferred from homology"/>
<dbReference type="PRINTS" id="PR00420">
    <property type="entry name" value="RNGMNOXGNASE"/>
</dbReference>
<feature type="domain" description="FAD-binding" evidence="8">
    <location>
        <begin position="12"/>
        <end position="358"/>
    </location>
</feature>
<evidence type="ECO:0000259" key="8">
    <source>
        <dbReference type="Pfam" id="PF01494"/>
    </source>
</evidence>
<sequence>MTKDSDLKQQFYDVVIVGGGMVGAAQAVALVKQQKRVLVIEKTIPDASVLQQTPLRVSAINLASEKYLSALGIWPHINQSSKCMFNQLATWEQRHKPLVFSAEDIGTEHLGHLVKNEALQLAAFDEINALGQNNLEIMTGCKINKIEQTNEQATLFVSDMRNDKTNTNSNTNSNTINCSLLIGADGAFSQVRSLSDIGTTGWDYQQHCLSLTIKTEFPTQHITWQEFQPSGPKAFLPLEDGYSVLIWYDQASQVKELSELSNEQLKAQVLKRFPALVGEFDVVAKAAFPLTRRQANQYVKGRVVLVGDSAHTINPLAGQGVNIGYKDVEELSKLLAEVDMSERAALFQALSKYEKTRKRESLIMSAAMDSFYSLFSNNKTAMKLVRTGLLNLANKFEWAKKQVLKKAVGY</sequence>
<name>A0A2S7UWW7_9GAMM</name>
<gene>
    <name evidence="9" type="ORF">BTO11_12820</name>
</gene>
<comment type="similarity">
    <text evidence="3">Belongs to the UbiH/COQ6 family.</text>
</comment>
<keyword evidence="7" id="KW-0503">Monooxygenase</keyword>
<keyword evidence="6" id="KW-0560">Oxidoreductase</keyword>
<dbReference type="InterPro" id="IPR002938">
    <property type="entry name" value="FAD-bd"/>
</dbReference>
<evidence type="ECO:0000256" key="3">
    <source>
        <dbReference type="ARBA" id="ARBA00005349"/>
    </source>
</evidence>
<dbReference type="NCBIfam" id="TIGR01988">
    <property type="entry name" value="Ubi-OHases"/>
    <property type="match status" value="1"/>
</dbReference>
<evidence type="ECO:0000256" key="1">
    <source>
        <dbReference type="ARBA" id="ARBA00001974"/>
    </source>
</evidence>
<dbReference type="UniPathway" id="UPA00232"/>
<comment type="pathway">
    <text evidence="2">Cofactor biosynthesis; ubiquinone biosynthesis.</text>
</comment>
<dbReference type="InterPro" id="IPR010971">
    <property type="entry name" value="UbiH/COQ6"/>
</dbReference>